<evidence type="ECO:0000256" key="4">
    <source>
        <dbReference type="ARBA" id="ARBA00022692"/>
    </source>
</evidence>
<keyword evidence="11" id="KW-1185">Reference proteome</keyword>
<dbReference type="InterPro" id="IPR001851">
    <property type="entry name" value="ABC_transp_permease"/>
</dbReference>
<feature type="transmembrane region" description="Helical" evidence="9">
    <location>
        <begin position="33"/>
        <end position="50"/>
    </location>
</feature>
<keyword evidence="4 9" id="KW-0812">Transmembrane</keyword>
<gene>
    <name evidence="10" type="ORF">Q5761_02420</name>
</gene>
<dbReference type="RefSeq" id="WP_318751055.1">
    <property type="nucleotide sequence ID" value="NZ_CP132508.1"/>
</dbReference>
<keyword evidence="3" id="KW-1003">Cell membrane</keyword>
<comment type="similarity">
    <text evidence="8">Belongs to the binding-protein-dependent transport system permease family. LivHM subfamily.</text>
</comment>
<feature type="transmembrane region" description="Helical" evidence="9">
    <location>
        <begin position="136"/>
        <end position="160"/>
    </location>
</feature>
<dbReference type="PANTHER" id="PTHR11795:SF445">
    <property type="entry name" value="AMINO ACID ABC TRANSPORTER PERMEASE PROTEIN"/>
    <property type="match status" value="1"/>
</dbReference>
<evidence type="ECO:0000256" key="6">
    <source>
        <dbReference type="ARBA" id="ARBA00022989"/>
    </source>
</evidence>
<evidence type="ECO:0000256" key="1">
    <source>
        <dbReference type="ARBA" id="ARBA00004651"/>
    </source>
</evidence>
<protein>
    <submittedName>
        <fullName evidence="10">Branched-chain amino acid ABC transporter permease</fullName>
    </submittedName>
</protein>
<evidence type="ECO:0000256" key="2">
    <source>
        <dbReference type="ARBA" id="ARBA00022448"/>
    </source>
</evidence>
<comment type="subcellular location">
    <subcellularLocation>
        <location evidence="1">Cell membrane</location>
        <topology evidence="1">Multi-pass membrane protein</topology>
    </subcellularLocation>
</comment>
<keyword evidence="2" id="KW-0813">Transport</keyword>
<dbReference type="PANTHER" id="PTHR11795">
    <property type="entry name" value="BRANCHED-CHAIN AMINO ACID TRANSPORT SYSTEM PERMEASE PROTEIN LIVH"/>
    <property type="match status" value="1"/>
</dbReference>
<proteinExistence type="inferred from homology"/>
<dbReference type="Pfam" id="PF02653">
    <property type="entry name" value="BPD_transp_2"/>
    <property type="match status" value="1"/>
</dbReference>
<dbReference type="CDD" id="cd06582">
    <property type="entry name" value="TM_PBP1_LivH_like"/>
    <property type="match status" value="1"/>
</dbReference>
<feature type="transmembrane region" description="Helical" evidence="9">
    <location>
        <begin position="192"/>
        <end position="214"/>
    </location>
</feature>
<name>A0ABZ0QS32_9FIRM</name>
<dbReference type="Proteomes" id="UP001304683">
    <property type="component" value="Chromosome"/>
</dbReference>
<evidence type="ECO:0000313" key="10">
    <source>
        <dbReference type="EMBL" id="WPD19547.1"/>
    </source>
</evidence>
<evidence type="ECO:0000256" key="8">
    <source>
        <dbReference type="ARBA" id="ARBA00037998"/>
    </source>
</evidence>
<feature type="transmembrane region" description="Helical" evidence="9">
    <location>
        <begin position="62"/>
        <end position="82"/>
    </location>
</feature>
<feature type="transmembrane region" description="Helical" evidence="9">
    <location>
        <begin position="226"/>
        <end position="251"/>
    </location>
</feature>
<evidence type="ECO:0000256" key="9">
    <source>
        <dbReference type="SAM" id="Phobius"/>
    </source>
</evidence>
<sequence>MDVLNLLVAAVLLAGIYTTMSLGMTIIYGVMKIINLAHAGFMMLGAYFVFESFNRLGVHPIVGAILAFPVFFLVGMAVHWLLVRWLPVADQPTLPSLLLLFGLWLVLQNVGYAVWGNHDRSIYTDMTLATIRVGPLTLSVVQLVVFAVAVVSLVLLQLMLTRTWFGRAVRALTQNPFAGQLVGIDTARTARLSFGLGIAFAGLAGGLLASLYSFDPDFGRPFLLRAFVIIVLGGLESFTGVALGALILALVETFSVQFVPAGYQMAISFALLVVALLALPGGVASLLERRGRAA</sequence>
<feature type="transmembrane region" description="Helical" evidence="9">
    <location>
        <begin position="94"/>
        <end position="115"/>
    </location>
</feature>
<dbReference type="EMBL" id="CP132508">
    <property type="protein sequence ID" value="WPD19547.1"/>
    <property type="molecule type" value="Genomic_DNA"/>
</dbReference>
<evidence type="ECO:0000256" key="3">
    <source>
        <dbReference type="ARBA" id="ARBA00022475"/>
    </source>
</evidence>
<accession>A0ABZ0QS32</accession>
<evidence type="ECO:0000256" key="5">
    <source>
        <dbReference type="ARBA" id="ARBA00022970"/>
    </source>
</evidence>
<keyword evidence="7 9" id="KW-0472">Membrane</keyword>
<organism evidence="10 11">
    <name type="scientific">Thermaerobacter composti</name>
    <dbReference type="NCBI Taxonomy" id="554949"/>
    <lineage>
        <taxon>Bacteria</taxon>
        <taxon>Bacillati</taxon>
        <taxon>Bacillota</taxon>
        <taxon>Clostridia</taxon>
        <taxon>Eubacteriales</taxon>
        <taxon>Clostridiales Family XVII. Incertae Sedis</taxon>
        <taxon>Thermaerobacter</taxon>
    </lineage>
</organism>
<feature type="transmembrane region" description="Helical" evidence="9">
    <location>
        <begin position="263"/>
        <end position="287"/>
    </location>
</feature>
<keyword evidence="5" id="KW-0029">Amino-acid transport</keyword>
<dbReference type="InterPro" id="IPR052157">
    <property type="entry name" value="BCAA_transport_permease"/>
</dbReference>
<reference evidence="10 11" key="1">
    <citation type="submission" date="2023-08" db="EMBL/GenBank/DDBJ databases">
        <title>Genome sequence of Thermaerobacter compostii strain Ins1, a spore-forming filamentous bacterium isolated from a deep geothermal reservoir.</title>
        <authorList>
            <person name="Bregnard D."/>
            <person name="Gonzalez D."/>
            <person name="Junier P."/>
        </authorList>
    </citation>
    <scope>NUCLEOTIDE SEQUENCE [LARGE SCALE GENOMIC DNA]</scope>
    <source>
        <strain evidence="10 11">Ins1</strain>
    </source>
</reference>
<evidence type="ECO:0000256" key="7">
    <source>
        <dbReference type="ARBA" id="ARBA00023136"/>
    </source>
</evidence>
<evidence type="ECO:0000313" key="11">
    <source>
        <dbReference type="Proteomes" id="UP001304683"/>
    </source>
</evidence>
<keyword evidence="6 9" id="KW-1133">Transmembrane helix</keyword>